<comment type="similarity">
    <text evidence="1">Belongs to the peptidase S66 family.</text>
</comment>
<dbReference type="AlphaFoldDB" id="A0A1S1MWT5"/>
<dbReference type="InterPro" id="IPR040921">
    <property type="entry name" value="Peptidase_S66C"/>
</dbReference>
<dbReference type="InterPro" id="IPR003507">
    <property type="entry name" value="S66_fam"/>
</dbReference>
<evidence type="ECO:0000313" key="7">
    <source>
        <dbReference type="Proteomes" id="UP000179786"/>
    </source>
</evidence>
<feature type="active site" description="Nucleophile" evidence="3">
    <location>
        <position position="113"/>
    </location>
</feature>
<protein>
    <recommendedName>
        <fullName evidence="8">LD-carboxypeptidase</fullName>
    </recommendedName>
</protein>
<dbReference type="STRING" id="1859457.BET10_16280"/>
<dbReference type="EMBL" id="MKJU01000028">
    <property type="protein sequence ID" value="OHU89864.1"/>
    <property type="molecule type" value="Genomic_DNA"/>
</dbReference>
<accession>A0A1S1MWT5</accession>
<evidence type="ECO:0000259" key="4">
    <source>
        <dbReference type="Pfam" id="PF02016"/>
    </source>
</evidence>
<evidence type="ECO:0000256" key="3">
    <source>
        <dbReference type="PIRSR" id="PIRSR028757-1"/>
    </source>
</evidence>
<dbReference type="Pfam" id="PF02016">
    <property type="entry name" value="Peptidase_S66"/>
    <property type="match status" value="1"/>
</dbReference>
<dbReference type="InterPro" id="IPR040449">
    <property type="entry name" value="Peptidase_S66_N"/>
</dbReference>
<evidence type="ECO:0000313" key="6">
    <source>
        <dbReference type="EMBL" id="OHU89864.1"/>
    </source>
</evidence>
<dbReference type="Pfam" id="PF17676">
    <property type="entry name" value="Peptidase_S66C"/>
    <property type="match status" value="1"/>
</dbReference>
<dbReference type="SUPFAM" id="SSF52317">
    <property type="entry name" value="Class I glutamine amidotransferase-like"/>
    <property type="match status" value="1"/>
</dbReference>
<dbReference type="CDD" id="cd07062">
    <property type="entry name" value="Peptidase_S66_mccF_like"/>
    <property type="match status" value="1"/>
</dbReference>
<gene>
    <name evidence="6" type="ORF">BET10_16280</name>
</gene>
<organism evidence="6 7">
    <name type="scientific">Pseudoalteromonas amylolytica</name>
    <dbReference type="NCBI Taxonomy" id="1859457"/>
    <lineage>
        <taxon>Bacteria</taxon>
        <taxon>Pseudomonadati</taxon>
        <taxon>Pseudomonadota</taxon>
        <taxon>Gammaproteobacteria</taxon>
        <taxon>Alteromonadales</taxon>
        <taxon>Pseudoalteromonadaceae</taxon>
        <taxon>Pseudoalteromonas</taxon>
    </lineage>
</organism>
<comment type="caution">
    <text evidence="6">The sequence shown here is derived from an EMBL/GenBank/DDBJ whole genome shotgun (WGS) entry which is preliminary data.</text>
</comment>
<keyword evidence="2" id="KW-0378">Hydrolase</keyword>
<feature type="active site" description="Charge relay system" evidence="3">
    <location>
        <position position="246"/>
    </location>
</feature>
<evidence type="ECO:0000256" key="1">
    <source>
        <dbReference type="ARBA" id="ARBA00010233"/>
    </source>
</evidence>
<feature type="active site" description="Charge relay system" evidence="3">
    <location>
        <position position="314"/>
    </location>
</feature>
<dbReference type="SUPFAM" id="SSF141986">
    <property type="entry name" value="LD-carboxypeptidase A C-terminal domain-like"/>
    <property type="match status" value="1"/>
</dbReference>
<keyword evidence="7" id="KW-1185">Reference proteome</keyword>
<evidence type="ECO:0000256" key="2">
    <source>
        <dbReference type="ARBA" id="ARBA00022801"/>
    </source>
</evidence>
<dbReference type="PANTHER" id="PTHR30237:SF5">
    <property type="entry name" value="CARBOXYPEPTIDASE VC_A0337-RELATED"/>
    <property type="match status" value="1"/>
</dbReference>
<evidence type="ECO:0000259" key="5">
    <source>
        <dbReference type="Pfam" id="PF17676"/>
    </source>
</evidence>
<feature type="domain" description="LD-carboxypeptidase C-terminal" evidence="5">
    <location>
        <begin position="207"/>
        <end position="329"/>
    </location>
</feature>
<dbReference type="Gene3D" id="3.40.50.10740">
    <property type="entry name" value="Class I glutamine amidotransferase-like"/>
    <property type="match status" value="1"/>
</dbReference>
<dbReference type="InterPro" id="IPR027461">
    <property type="entry name" value="Carboxypeptidase_A_C_sf"/>
</dbReference>
<evidence type="ECO:0008006" key="8">
    <source>
        <dbReference type="Google" id="ProtNLM"/>
    </source>
</evidence>
<dbReference type="GO" id="GO:0016787">
    <property type="term" value="F:hydrolase activity"/>
    <property type="evidence" value="ECO:0007669"/>
    <property type="project" value="UniProtKB-KW"/>
</dbReference>
<dbReference type="OrthoDB" id="9807329at2"/>
<dbReference type="Gene3D" id="3.50.30.60">
    <property type="entry name" value="LD-carboxypeptidase A C-terminal domain-like"/>
    <property type="match status" value="1"/>
</dbReference>
<dbReference type="PANTHER" id="PTHR30237">
    <property type="entry name" value="MURAMOYLTETRAPEPTIDE CARBOXYPEPTIDASE"/>
    <property type="match status" value="1"/>
</dbReference>
<dbReference type="InterPro" id="IPR029062">
    <property type="entry name" value="Class_I_gatase-like"/>
</dbReference>
<name>A0A1S1MWT5_9GAMM</name>
<dbReference type="PIRSF" id="PIRSF028757">
    <property type="entry name" value="LD-carboxypeptidase"/>
    <property type="match status" value="1"/>
</dbReference>
<reference evidence="6 7" key="1">
    <citation type="submission" date="2016-09" db="EMBL/GenBank/DDBJ databases">
        <title>Pseudoalteromonas amylolytica sp. nov., isolated from the surface seawater.</title>
        <authorList>
            <person name="Wu Y.-H."/>
            <person name="Cheng H."/>
            <person name="Jin X.-B."/>
            <person name="Wang C.-S."/>
            <person name="Xu X.-W."/>
        </authorList>
    </citation>
    <scope>NUCLEOTIDE SEQUENCE [LARGE SCALE GENOMIC DNA]</scope>
    <source>
        <strain evidence="6 7">JW1</strain>
    </source>
</reference>
<dbReference type="InterPro" id="IPR027478">
    <property type="entry name" value="LdcA_N"/>
</dbReference>
<feature type="domain" description="LD-carboxypeptidase N-terminal" evidence="4">
    <location>
        <begin position="13"/>
        <end position="132"/>
    </location>
</feature>
<sequence length="343" mass="37390">MVYPTALKAGSKIAVTAFSAGVSEAFHPRLELSLAYLRDSGFEVISGECLKENNQHVSASAQHRAQELMTFLCDDSIDGIAPPWGGEFAMEVLPLLDFERLKTAKPKWLFGFSDISTVAVALTSRLGWSTAHCANLMQLIGNESEALTAATIPHLMHAQRGYDFTQRASSHYQLHGKSFADNPHTVLNATQPNAWKTTSYSNQATIRGRLIGGCLDTLQHLLGSEYCDLSVLQHRYGDDGIVLYLENAELTPTALKRALLGLKFKGGFSQINGLLIGRNAQMEQGVKDISSQQALLDVVSELSIPVIYDMDIGHLPPNLTLFNGAMAQVSLDNGIGSVRQWLS</sequence>
<proteinExistence type="inferred from homology"/>
<dbReference type="Proteomes" id="UP000179786">
    <property type="component" value="Unassembled WGS sequence"/>
</dbReference>